<evidence type="ECO:0000256" key="2">
    <source>
        <dbReference type="ARBA" id="ARBA00009853"/>
    </source>
</evidence>
<dbReference type="OrthoDB" id="9812899at2"/>
<dbReference type="GO" id="GO:0016020">
    <property type="term" value="C:membrane"/>
    <property type="evidence" value="ECO:0007669"/>
    <property type="project" value="UniProtKB-SubCell"/>
</dbReference>
<evidence type="ECO:0000313" key="9">
    <source>
        <dbReference type="Proteomes" id="UP000053235"/>
    </source>
</evidence>
<protein>
    <submittedName>
        <fullName evidence="8">EamA-like transporter family protein</fullName>
    </submittedName>
</protein>
<proteinExistence type="inferred from homology"/>
<evidence type="ECO:0000256" key="3">
    <source>
        <dbReference type="ARBA" id="ARBA00022692"/>
    </source>
</evidence>
<dbReference type="PANTHER" id="PTHR22911:SF6">
    <property type="entry name" value="SOLUTE CARRIER FAMILY 35 MEMBER G1"/>
    <property type="match status" value="1"/>
</dbReference>
<dbReference type="Proteomes" id="UP000053235">
    <property type="component" value="Unassembled WGS sequence"/>
</dbReference>
<evidence type="ECO:0000256" key="4">
    <source>
        <dbReference type="ARBA" id="ARBA00022989"/>
    </source>
</evidence>
<evidence type="ECO:0000256" key="6">
    <source>
        <dbReference type="SAM" id="Phobius"/>
    </source>
</evidence>
<feature type="transmembrane region" description="Helical" evidence="6">
    <location>
        <begin position="21"/>
        <end position="44"/>
    </location>
</feature>
<feature type="transmembrane region" description="Helical" evidence="6">
    <location>
        <begin position="56"/>
        <end position="73"/>
    </location>
</feature>
<keyword evidence="5 6" id="KW-0472">Membrane</keyword>
<evidence type="ECO:0000313" key="8">
    <source>
        <dbReference type="EMBL" id="CTQ68530.1"/>
    </source>
</evidence>
<accession>A0A0M7A2K3</accession>
<evidence type="ECO:0000259" key="7">
    <source>
        <dbReference type="Pfam" id="PF00892"/>
    </source>
</evidence>
<gene>
    <name evidence="8" type="ORF">LAX5112_01774</name>
</gene>
<keyword evidence="9" id="KW-1185">Reference proteome</keyword>
<feature type="transmembrane region" description="Helical" evidence="6">
    <location>
        <begin position="162"/>
        <end position="184"/>
    </location>
</feature>
<feature type="transmembrane region" description="Helical" evidence="6">
    <location>
        <begin position="220"/>
        <end position="242"/>
    </location>
</feature>
<feature type="domain" description="EamA" evidence="7">
    <location>
        <begin position="165"/>
        <end position="296"/>
    </location>
</feature>
<dbReference type="PANTHER" id="PTHR22911">
    <property type="entry name" value="ACYL-MALONYL CONDENSING ENZYME-RELATED"/>
    <property type="match status" value="1"/>
</dbReference>
<feature type="transmembrane region" description="Helical" evidence="6">
    <location>
        <begin position="196"/>
        <end position="214"/>
    </location>
</feature>
<name>A0A0M7A2K3_9HYPH</name>
<dbReference type="InterPro" id="IPR037185">
    <property type="entry name" value="EmrE-like"/>
</dbReference>
<dbReference type="Pfam" id="PF00892">
    <property type="entry name" value="EamA"/>
    <property type="match status" value="2"/>
</dbReference>
<reference evidence="9" key="1">
    <citation type="submission" date="2015-07" db="EMBL/GenBank/DDBJ databases">
        <authorList>
            <person name="Rodrigo-Torres Lidia"/>
            <person name="Arahal R.David."/>
        </authorList>
    </citation>
    <scope>NUCLEOTIDE SEQUENCE [LARGE SCALE GENOMIC DNA]</scope>
    <source>
        <strain evidence="9">CECT 5112</strain>
    </source>
</reference>
<keyword evidence="3 6" id="KW-0812">Transmembrane</keyword>
<feature type="transmembrane region" description="Helical" evidence="6">
    <location>
        <begin position="85"/>
        <end position="105"/>
    </location>
</feature>
<dbReference type="EMBL" id="CXWD01000006">
    <property type="protein sequence ID" value="CTQ68530.1"/>
    <property type="molecule type" value="Genomic_DNA"/>
</dbReference>
<comment type="subcellular location">
    <subcellularLocation>
        <location evidence="1">Membrane</location>
        <topology evidence="1">Multi-pass membrane protein</topology>
    </subcellularLocation>
</comment>
<dbReference type="AlphaFoldDB" id="A0A0M7A2K3"/>
<evidence type="ECO:0000256" key="5">
    <source>
        <dbReference type="ARBA" id="ARBA00023136"/>
    </source>
</evidence>
<feature type="transmembrane region" description="Helical" evidence="6">
    <location>
        <begin position="262"/>
        <end position="295"/>
    </location>
</feature>
<sequence length="310" mass="32590">MKTGTDLKTMDTRPSSLQAQPVLAALAMVGAGASFALVNGALQASTMQLGVPSTSAAFWQYALGLGFALPCVLRRGRTALKTQQLGLHLLRAFLAVIGIQLWVAGLARVEIWQAIALVMTSPFFVILGARIFLGEQVGWVRWFATIAGFSGGMVILEPWSQAFNWGALLPVAAAAFWAGTSLVTKKLTQREAADSITLYLLLLLTPVNAALALADGGLVVSGPALVLLVGAGLLTVLANYLLTLAYQKADATFVQPFDHLKLPLNIAVGFIAFGFAPTGAFWPGALVIVGASLLVMLDEQRRGNAAAKTA</sequence>
<dbReference type="SUPFAM" id="SSF103481">
    <property type="entry name" value="Multidrug resistance efflux transporter EmrE"/>
    <property type="match status" value="2"/>
</dbReference>
<keyword evidence="4 6" id="KW-1133">Transmembrane helix</keyword>
<feature type="transmembrane region" description="Helical" evidence="6">
    <location>
        <begin position="139"/>
        <end position="156"/>
    </location>
</feature>
<feature type="transmembrane region" description="Helical" evidence="6">
    <location>
        <begin position="111"/>
        <end position="132"/>
    </location>
</feature>
<comment type="similarity">
    <text evidence="2">Belongs to the drug/metabolite transporter (DMT) superfamily. 10 TMS drug/metabolite exporter (DME) (TC 2.A.7.3) family.</text>
</comment>
<feature type="domain" description="EamA" evidence="7">
    <location>
        <begin position="25"/>
        <end position="155"/>
    </location>
</feature>
<dbReference type="InterPro" id="IPR000620">
    <property type="entry name" value="EamA_dom"/>
</dbReference>
<evidence type="ECO:0000256" key="1">
    <source>
        <dbReference type="ARBA" id="ARBA00004141"/>
    </source>
</evidence>
<organism evidence="8 9">
    <name type="scientific">Roseibium alexandrii</name>
    <dbReference type="NCBI Taxonomy" id="388408"/>
    <lineage>
        <taxon>Bacteria</taxon>
        <taxon>Pseudomonadati</taxon>
        <taxon>Pseudomonadota</taxon>
        <taxon>Alphaproteobacteria</taxon>
        <taxon>Hyphomicrobiales</taxon>
        <taxon>Stappiaceae</taxon>
        <taxon>Roseibium</taxon>
    </lineage>
</organism>